<keyword evidence="1" id="KW-0472">Membrane</keyword>
<feature type="transmembrane region" description="Helical" evidence="1">
    <location>
        <begin position="307"/>
        <end position="328"/>
    </location>
</feature>
<feature type="transmembrane region" description="Helical" evidence="1">
    <location>
        <begin position="334"/>
        <end position="354"/>
    </location>
</feature>
<reference evidence="2" key="1">
    <citation type="submission" date="2022-12" db="EMBL/GenBank/DDBJ databases">
        <title>New Phytohabitans aurantiacus sp. RD004123 nov., an actinomycete isolated from soil.</title>
        <authorList>
            <person name="Triningsih D.W."/>
            <person name="Harunari E."/>
            <person name="Igarashi Y."/>
        </authorList>
    </citation>
    <scope>NUCLEOTIDE SEQUENCE</scope>
    <source>
        <strain evidence="2">RD004123</strain>
    </source>
</reference>
<keyword evidence="1" id="KW-1133">Transmembrane helix</keyword>
<dbReference type="EMBL" id="BSDI01000032">
    <property type="protein sequence ID" value="GLI00496.1"/>
    <property type="molecule type" value="Genomic_DNA"/>
</dbReference>
<evidence type="ECO:0000256" key="1">
    <source>
        <dbReference type="SAM" id="Phobius"/>
    </source>
</evidence>
<keyword evidence="3" id="KW-1185">Reference proteome</keyword>
<name>A0ABQ5R198_9ACTN</name>
<dbReference type="RefSeq" id="WP_281900828.1">
    <property type="nucleotide sequence ID" value="NZ_BSDI01000032.1"/>
</dbReference>
<dbReference type="Proteomes" id="UP001144280">
    <property type="component" value="Unassembled WGS sequence"/>
</dbReference>
<accession>A0ABQ5R198</accession>
<evidence type="ECO:0000313" key="2">
    <source>
        <dbReference type="EMBL" id="GLI00496.1"/>
    </source>
</evidence>
<keyword evidence="1" id="KW-0812">Transmembrane</keyword>
<organism evidence="2 3">
    <name type="scientific">Phytohabitans aurantiacus</name>
    <dbReference type="NCBI Taxonomy" id="3016789"/>
    <lineage>
        <taxon>Bacteria</taxon>
        <taxon>Bacillati</taxon>
        <taxon>Actinomycetota</taxon>
        <taxon>Actinomycetes</taxon>
        <taxon>Micromonosporales</taxon>
        <taxon>Micromonosporaceae</taxon>
    </lineage>
</organism>
<comment type="caution">
    <text evidence="2">The sequence shown here is derived from an EMBL/GenBank/DDBJ whole genome shotgun (WGS) entry which is preliminary data.</text>
</comment>
<gene>
    <name evidence="2" type="ORF">Pa4123_57720</name>
</gene>
<evidence type="ECO:0000313" key="3">
    <source>
        <dbReference type="Proteomes" id="UP001144280"/>
    </source>
</evidence>
<proteinExistence type="predicted"/>
<protein>
    <submittedName>
        <fullName evidence="2">Uncharacterized protein</fullName>
    </submittedName>
</protein>
<sequence length="377" mass="38934">MNPNVTGSAFMVLAAGRELRATLDDPPGRADAAERLAIVLERDLAAPLPEHSLFEWSAVPPGLQEPSPGGATETDVRRLLDAAATRLRVAEVALAAGEAVGETAAGDRPSTGEGLDHALTGLRDTATSLADREEADATRHFESAVVTSPDLPTAAATLRTTVAETLDSITKQTSVALASPFRAAAGLAPEAARKAWESVTERLQIGDLGGRLTRLGIRAVLSAIDALGRLVPGQWLVTARVKLVELRDRLEAHGGTDAAVGWLLGVEGLRAEADAIAASPGLEIARLDTASLDLTALTARYTSAMDVIGLIQAGIAGLGLIKLVGLAVPHLTAVLVGAELLVGAVVIVLALDYVDSTVAPSWVRGARTIIQEASRGA</sequence>